<organism evidence="1 2">
    <name type="scientific">Panagrolaimus sp. JU765</name>
    <dbReference type="NCBI Taxonomy" id="591449"/>
    <lineage>
        <taxon>Eukaryota</taxon>
        <taxon>Metazoa</taxon>
        <taxon>Ecdysozoa</taxon>
        <taxon>Nematoda</taxon>
        <taxon>Chromadorea</taxon>
        <taxon>Rhabditida</taxon>
        <taxon>Tylenchina</taxon>
        <taxon>Panagrolaimomorpha</taxon>
        <taxon>Panagrolaimoidea</taxon>
        <taxon>Panagrolaimidae</taxon>
        <taxon>Panagrolaimus</taxon>
    </lineage>
</organism>
<dbReference type="Proteomes" id="UP000887576">
    <property type="component" value="Unplaced"/>
</dbReference>
<protein>
    <submittedName>
        <fullName evidence="2">Nuclear pore complex protein</fullName>
    </submittedName>
</protein>
<dbReference type="WBParaSite" id="JU765_v2.g5573.t2">
    <property type="protein sequence ID" value="JU765_v2.g5573.t2"/>
    <property type="gene ID" value="JU765_v2.g5573"/>
</dbReference>
<name>A0AC34RC47_9BILA</name>
<reference evidence="2" key="1">
    <citation type="submission" date="2022-11" db="UniProtKB">
        <authorList>
            <consortium name="WormBaseParasite"/>
        </authorList>
    </citation>
    <scope>IDENTIFICATION</scope>
</reference>
<accession>A0AC34RC47</accession>
<proteinExistence type="predicted"/>
<evidence type="ECO:0000313" key="1">
    <source>
        <dbReference type="Proteomes" id="UP000887576"/>
    </source>
</evidence>
<evidence type="ECO:0000313" key="2">
    <source>
        <dbReference type="WBParaSite" id="JU765_v2.g5573.t2"/>
    </source>
</evidence>
<sequence length="798" mass="92060">MEVGSQNNTFLNDTANTSFPSRNSLGFNATVLLSEDTDKFAQVFHDIILDFHTICLDGGHFADVVERFCETASNGVLIFNKLSENGNKGGKRIARIKQSLQMERNLFDLILKLHKAEIIAELDDENDDTLLKKIFKKNVHFRKLITVLHWSEEVAFTDPTGFSQLINELNEAGNGHPFVDSVKNRQFAHMDSSFLGNLSDSDWESMERMKKFCFSLLRCGRLQILDELLNKVGLSSLKVFVEVRKALSNPELSTLDFEQENYGFTEARMHFKNMANHLLNLPDEMITPIDQCIWATLGGNLSTLLAHAENVEDIFWSYLNCSVESILDAEVIKAKHVTNLDLLTNLENGEDMRSMENVFRTFFNHIDEPYYKLVCYFAGGLFEKAVDLMYETSVGHELDVDPNRIRLYTHCILLIQNGKYEYNRAKADAVIRGYTKVLTELGLYSTVPYYLSRLDGEEADKEMVKFLYDGEEADKEMVKFLYALDRPDERIIVLNVAGEIDTFDVGKLCIKTFEKAKEENSLDEGEVTAEAVAKLQDIWKFLLFFPEKTSIDALVECNNILRKLFVRDRLGEAMELLSISDQNLVVLSEGHLRKLIADNPDDNNIESLVRYVQDQQREYNSYILYLEIMDKFTVWQGKFTTQLPRQPEKMSDTEYARLDAITKNDYERRMKNAQEKLSAHKKSVEEYKNSVISQIHELIEQTSTWMVCCVSETDVQDKEAYKKRKQEIIKVHERYLFYTLTMLIRIYQDTCQDEEAVQVGDLLMNSRYDLHTQLSKENLRKLLKDISKSGHVLSINGE</sequence>